<dbReference type="SMART" id="SM00866">
    <property type="entry name" value="UTRA"/>
    <property type="match status" value="1"/>
</dbReference>
<dbReference type="Gene3D" id="3.40.1410.10">
    <property type="entry name" value="Chorismate lyase-like"/>
    <property type="match status" value="1"/>
</dbReference>
<evidence type="ECO:0000313" key="5">
    <source>
        <dbReference type="EMBL" id="PKU53533.1"/>
    </source>
</evidence>
<dbReference type="Gene3D" id="1.10.10.10">
    <property type="entry name" value="Winged helix-like DNA-binding domain superfamily/Winged helix DNA-binding domain"/>
    <property type="match status" value="1"/>
</dbReference>
<organism evidence="5 6">
    <name type="scientific">Lysinibacillus fusiformis</name>
    <dbReference type="NCBI Taxonomy" id="28031"/>
    <lineage>
        <taxon>Bacteria</taxon>
        <taxon>Bacillati</taxon>
        <taxon>Bacillota</taxon>
        <taxon>Bacilli</taxon>
        <taxon>Bacillales</taxon>
        <taxon>Bacillaceae</taxon>
        <taxon>Lysinibacillus</taxon>
    </lineage>
</organism>
<dbReference type="InterPro" id="IPR036390">
    <property type="entry name" value="WH_DNA-bd_sf"/>
</dbReference>
<dbReference type="FunFam" id="1.10.10.10:FF:000079">
    <property type="entry name" value="GntR family transcriptional regulator"/>
    <property type="match status" value="1"/>
</dbReference>
<evidence type="ECO:0000259" key="4">
    <source>
        <dbReference type="PROSITE" id="PS50949"/>
    </source>
</evidence>
<feature type="domain" description="HTH gntR-type" evidence="4">
    <location>
        <begin position="10"/>
        <end position="78"/>
    </location>
</feature>
<dbReference type="InterPro" id="IPR011663">
    <property type="entry name" value="UTRA"/>
</dbReference>
<dbReference type="PANTHER" id="PTHR44846">
    <property type="entry name" value="MANNOSYL-D-GLYCERATE TRANSPORT/METABOLISM SYSTEM REPRESSOR MNGR-RELATED"/>
    <property type="match status" value="1"/>
</dbReference>
<dbReference type="CDD" id="cd07377">
    <property type="entry name" value="WHTH_GntR"/>
    <property type="match status" value="1"/>
</dbReference>
<dbReference type="InterPro" id="IPR036388">
    <property type="entry name" value="WH-like_DNA-bd_sf"/>
</dbReference>
<evidence type="ECO:0000256" key="2">
    <source>
        <dbReference type="ARBA" id="ARBA00023125"/>
    </source>
</evidence>
<gene>
    <name evidence="5" type="ORF">CRI88_04210</name>
</gene>
<dbReference type="PANTHER" id="PTHR44846:SF1">
    <property type="entry name" value="MANNOSYL-D-GLYCERATE TRANSPORT_METABOLISM SYSTEM REPRESSOR MNGR-RELATED"/>
    <property type="match status" value="1"/>
</dbReference>
<comment type="caution">
    <text evidence="5">The sequence shown here is derived from an EMBL/GenBank/DDBJ whole genome shotgun (WGS) entry which is preliminary data.</text>
</comment>
<evidence type="ECO:0000256" key="3">
    <source>
        <dbReference type="ARBA" id="ARBA00023163"/>
    </source>
</evidence>
<keyword evidence="2" id="KW-0238">DNA-binding</keyword>
<dbReference type="InterPro" id="IPR050679">
    <property type="entry name" value="Bact_HTH_transcr_reg"/>
</dbReference>
<dbReference type="SUPFAM" id="SSF64288">
    <property type="entry name" value="Chorismate lyase-like"/>
    <property type="match status" value="1"/>
</dbReference>
<name>A0A2I0V5G4_9BACI</name>
<dbReference type="InterPro" id="IPR028978">
    <property type="entry name" value="Chorismate_lyase_/UTRA_dom_sf"/>
</dbReference>
<evidence type="ECO:0000256" key="1">
    <source>
        <dbReference type="ARBA" id="ARBA00023015"/>
    </source>
</evidence>
<dbReference type="GO" id="GO:0003700">
    <property type="term" value="F:DNA-binding transcription factor activity"/>
    <property type="evidence" value="ECO:0007669"/>
    <property type="project" value="InterPro"/>
</dbReference>
<accession>A0A2I0V5G4</accession>
<evidence type="ECO:0000313" key="6">
    <source>
        <dbReference type="Proteomes" id="UP000234956"/>
    </source>
</evidence>
<dbReference type="EMBL" id="PDFK01000001">
    <property type="protein sequence ID" value="PKU53533.1"/>
    <property type="molecule type" value="Genomic_DNA"/>
</dbReference>
<dbReference type="InterPro" id="IPR000524">
    <property type="entry name" value="Tscrpt_reg_HTH_GntR"/>
</dbReference>
<dbReference type="GO" id="GO:0003677">
    <property type="term" value="F:DNA binding"/>
    <property type="evidence" value="ECO:0007669"/>
    <property type="project" value="UniProtKB-KW"/>
</dbReference>
<dbReference type="SUPFAM" id="SSF46785">
    <property type="entry name" value="Winged helix' DNA-binding domain"/>
    <property type="match status" value="1"/>
</dbReference>
<dbReference type="SMART" id="SM00345">
    <property type="entry name" value="HTH_GNTR"/>
    <property type="match status" value="1"/>
</dbReference>
<dbReference type="AlphaFoldDB" id="A0A2I0V5G4"/>
<sequence>MHLLDQSSVIPLYHQLKQILFAKIQSGEWKPGDKIDSENQLMEMFRVSRNTVKKAIEELVKEEKLYRIQGKGTFVSKPRLEQSLGGFYSFSRMIQEKGLNPRDEVLEIQKVYPSTKVRSNLALEENEQVVEMKRLRFADNEPIILESSFLPLSIIKDSEILKEVTTSSLYSLLEQRFNIIVVRAREAFEPVLINKDEAPLLKTDAGKPALLLERTAFDTSGKPVEFCISIVRGDRCRFYTELN</sequence>
<protein>
    <submittedName>
        <fullName evidence="5">GntR family transcriptional regulator</fullName>
    </submittedName>
</protein>
<dbReference type="GO" id="GO:0045892">
    <property type="term" value="P:negative regulation of DNA-templated transcription"/>
    <property type="evidence" value="ECO:0007669"/>
    <property type="project" value="TreeGrafter"/>
</dbReference>
<reference evidence="5 6" key="1">
    <citation type="submission" date="2017-10" db="EMBL/GenBank/DDBJ databases">
        <title>Draft genome of Lysinibacillus fusiformis strain Juneja, a laboratory-derived pathogen of Drosophila melanogaster.</title>
        <authorList>
            <person name="Smith B.R."/>
            <person name="Unckless R.L."/>
        </authorList>
    </citation>
    <scope>NUCLEOTIDE SEQUENCE [LARGE SCALE GENOMIC DNA]</scope>
    <source>
        <strain evidence="5 6">Juneja</strain>
    </source>
</reference>
<proteinExistence type="predicted"/>
<keyword evidence="1" id="KW-0805">Transcription regulation</keyword>
<dbReference type="RefSeq" id="WP_058844171.1">
    <property type="nucleotide sequence ID" value="NZ_JAZBNI010000004.1"/>
</dbReference>
<dbReference type="Proteomes" id="UP000234956">
    <property type="component" value="Unassembled WGS sequence"/>
</dbReference>
<dbReference type="PROSITE" id="PS50949">
    <property type="entry name" value="HTH_GNTR"/>
    <property type="match status" value="1"/>
</dbReference>
<dbReference type="Pfam" id="PF00392">
    <property type="entry name" value="GntR"/>
    <property type="match status" value="1"/>
</dbReference>
<dbReference type="Pfam" id="PF07702">
    <property type="entry name" value="UTRA"/>
    <property type="match status" value="1"/>
</dbReference>
<keyword evidence="3" id="KW-0804">Transcription</keyword>